<keyword evidence="3" id="KW-1185">Reference proteome</keyword>
<feature type="transmembrane region" description="Helical" evidence="1">
    <location>
        <begin position="173"/>
        <end position="190"/>
    </location>
</feature>
<keyword evidence="1" id="KW-1133">Transmembrane helix</keyword>
<dbReference type="InterPro" id="IPR010767">
    <property type="entry name" value="Phage_CGC-2007_Cje0229"/>
</dbReference>
<dbReference type="Proteomes" id="UP000829069">
    <property type="component" value="Chromosome"/>
</dbReference>
<evidence type="ECO:0000313" key="2">
    <source>
        <dbReference type="EMBL" id="UNK45127.1"/>
    </source>
</evidence>
<accession>A0ABY3W6N2</accession>
<dbReference type="Pfam" id="PF07087">
    <property type="entry name" value="DUF1353"/>
    <property type="match status" value="1"/>
</dbReference>
<dbReference type="RefSeq" id="WP_241913406.1">
    <property type="nucleotide sequence ID" value="NZ_CP093326.1"/>
</dbReference>
<organism evidence="2 3">
    <name type="scientific">Arthrobacter sulfonylureivorans</name>
    <dbReference type="NCBI Taxonomy" id="2486855"/>
    <lineage>
        <taxon>Bacteria</taxon>
        <taxon>Bacillati</taxon>
        <taxon>Actinomycetota</taxon>
        <taxon>Actinomycetes</taxon>
        <taxon>Micrococcales</taxon>
        <taxon>Micrococcaceae</taxon>
        <taxon>Arthrobacter</taxon>
    </lineage>
</organism>
<protein>
    <submittedName>
        <fullName evidence="2">DUF1353 domain-containing protein</fullName>
    </submittedName>
</protein>
<keyword evidence="1" id="KW-0812">Transmembrane</keyword>
<keyword evidence="1" id="KW-0472">Membrane</keyword>
<evidence type="ECO:0000313" key="3">
    <source>
        <dbReference type="Proteomes" id="UP000829069"/>
    </source>
</evidence>
<sequence length="253" mass="27112">MPFYQDAAATEPLAAIHLVQRTKRCFQLAQPIYYQADPASAVVRIAAHDLSAGLKNNSTDLASVPTWMWGLIASYGRQTAPALLHDLRMATCAELPPEEALRRRRIYDEEFRRALLDTGVAALRARLMWAGVSVQAYLEHSRGRGLLLAASVGVAALALVAAIWLAATGAGQLPLAGAVLLTAVLCLAWTRDWPVVAALVPAFALFSPVLAAAAAGSLLLWLCETGWWAVTKPFTKHPSPPPVVGPLTETPHP</sequence>
<gene>
    <name evidence="2" type="ORF">MNQ99_14440</name>
</gene>
<evidence type="ECO:0000256" key="1">
    <source>
        <dbReference type="SAM" id="Phobius"/>
    </source>
</evidence>
<reference evidence="2 3" key="1">
    <citation type="submission" date="2022-03" db="EMBL/GenBank/DDBJ databases">
        <title>Isotopic signatures of nitrous oxide derived from detoxification processes.</title>
        <authorList>
            <person name="Behrendt U."/>
            <person name="Buchen C."/>
            <person name="Well R."/>
            <person name="Ulrich A."/>
            <person name="Rohe L."/>
            <person name="Kolb S."/>
            <person name="Schloter M."/>
            <person name="Horn M.A."/>
            <person name="Augustin J."/>
        </authorList>
    </citation>
    <scope>NUCLEOTIDE SEQUENCE [LARGE SCALE GENOMIC DNA]</scope>
    <source>
        <strain evidence="2 3">S4-C24</strain>
    </source>
</reference>
<dbReference type="EMBL" id="CP093326">
    <property type="protein sequence ID" value="UNK45127.1"/>
    <property type="molecule type" value="Genomic_DNA"/>
</dbReference>
<name>A0ABY3W6N2_9MICC</name>
<feature type="transmembrane region" description="Helical" evidence="1">
    <location>
        <begin position="202"/>
        <end position="222"/>
    </location>
</feature>
<feature type="transmembrane region" description="Helical" evidence="1">
    <location>
        <begin position="146"/>
        <end position="167"/>
    </location>
</feature>
<proteinExistence type="predicted"/>